<accession>A0AAE3QBW6</accession>
<protein>
    <submittedName>
        <fullName evidence="4">Lytic transglycosylase domain-containing protein</fullName>
    </submittedName>
</protein>
<feature type="domain" description="Transglycosylase SLT" evidence="3">
    <location>
        <begin position="55"/>
        <end position="143"/>
    </location>
</feature>
<dbReference type="PANTHER" id="PTHR37423:SF2">
    <property type="entry name" value="MEMBRANE-BOUND LYTIC MUREIN TRANSGLYCOSYLASE C"/>
    <property type="match status" value="1"/>
</dbReference>
<dbReference type="SUPFAM" id="SSF53955">
    <property type="entry name" value="Lysozyme-like"/>
    <property type="match status" value="1"/>
</dbReference>
<gene>
    <name evidence="4" type="ORF">MRS75_03055</name>
</gene>
<dbReference type="Pfam" id="PF01464">
    <property type="entry name" value="SLT"/>
    <property type="match status" value="1"/>
</dbReference>
<reference evidence="4" key="1">
    <citation type="submission" date="2022-03" db="EMBL/GenBank/DDBJ databases">
        <title>Fererhizobium litorale gen. nov., sp. nov., isolated from sandy sediments of the Sea of Japan seashore.</title>
        <authorList>
            <person name="Romanenko L."/>
            <person name="Kurilenko V."/>
            <person name="Otstavnykh N."/>
            <person name="Svetashev V."/>
            <person name="Tekutyeva L."/>
            <person name="Isaeva M."/>
            <person name="Mikhailov V."/>
        </authorList>
    </citation>
    <scope>NUCLEOTIDE SEQUENCE</scope>
    <source>
        <strain evidence="4">KMM 9576</strain>
    </source>
</reference>
<name>A0AAE3QBW6_9HYPH</name>
<evidence type="ECO:0000256" key="2">
    <source>
        <dbReference type="ARBA" id="ARBA00009387"/>
    </source>
</evidence>
<dbReference type="PANTHER" id="PTHR37423">
    <property type="entry name" value="SOLUBLE LYTIC MUREIN TRANSGLYCOSYLASE-RELATED"/>
    <property type="match status" value="1"/>
</dbReference>
<sequence>MLAFQPTEPARAQSEFSAPPPCLFSSPLPGGDGARLCVRQQSYDRDICIALERFAAANTIPPDYFARLIWRESLFRADAVSPKGAEGIAQFIPSTARMRGLENSFDPLQALSRSAEYLAALRDRYGNLGLASAAYNAGEAGLENFLASGRLPFETRAYVIAITAHDAETWKVDPPEEPDFRLDAGRPFIEACVALANTRRLKEMLFADEGQWAPWGVQLAAHFSKATAHRLFRRAVARLPDPLNAEKPLIQRNRNARPGVRSRYTARIARQTRDEAEDLCATIRSHGGSCTVFKN</sequence>
<dbReference type="Proteomes" id="UP001161580">
    <property type="component" value="Unassembled WGS sequence"/>
</dbReference>
<dbReference type="InterPro" id="IPR023346">
    <property type="entry name" value="Lysozyme-like_dom_sf"/>
</dbReference>
<dbReference type="EMBL" id="JALDYZ010000001">
    <property type="protein sequence ID" value="MDI7921060.1"/>
    <property type="molecule type" value="Genomic_DNA"/>
</dbReference>
<evidence type="ECO:0000256" key="1">
    <source>
        <dbReference type="ARBA" id="ARBA00007734"/>
    </source>
</evidence>
<dbReference type="InterPro" id="IPR008258">
    <property type="entry name" value="Transglycosylase_SLT_dom_1"/>
</dbReference>
<dbReference type="CDD" id="cd00254">
    <property type="entry name" value="LT-like"/>
    <property type="match status" value="1"/>
</dbReference>
<evidence type="ECO:0000313" key="4">
    <source>
        <dbReference type="EMBL" id="MDI7921060.1"/>
    </source>
</evidence>
<comment type="similarity">
    <text evidence="2">Belongs to the virb1 family.</text>
</comment>
<comment type="similarity">
    <text evidence="1">Belongs to the transglycosylase Slt family.</text>
</comment>
<proteinExistence type="inferred from homology"/>
<organism evidence="4 5">
    <name type="scientific">Ferirhizobium litorale</name>
    <dbReference type="NCBI Taxonomy" id="2927786"/>
    <lineage>
        <taxon>Bacteria</taxon>
        <taxon>Pseudomonadati</taxon>
        <taxon>Pseudomonadota</taxon>
        <taxon>Alphaproteobacteria</taxon>
        <taxon>Hyphomicrobiales</taxon>
        <taxon>Rhizobiaceae</taxon>
        <taxon>Ferirhizobium</taxon>
    </lineage>
</organism>
<comment type="caution">
    <text evidence="4">The sequence shown here is derived from an EMBL/GenBank/DDBJ whole genome shotgun (WGS) entry which is preliminary data.</text>
</comment>
<dbReference type="AlphaFoldDB" id="A0AAE3QBW6"/>
<keyword evidence="5" id="KW-1185">Reference proteome</keyword>
<dbReference type="Gene3D" id="1.10.530.10">
    <property type="match status" value="1"/>
</dbReference>
<evidence type="ECO:0000313" key="5">
    <source>
        <dbReference type="Proteomes" id="UP001161580"/>
    </source>
</evidence>
<evidence type="ECO:0000259" key="3">
    <source>
        <dbReference type="Pfam" id="PF01464"/>
    </source>
</evidence>